<proteinExistence type="predicted"/>
<dbReference type="AlphaFoldDB" id="A0A2C9EKC8"/>
<gene>
    <name evidence="2" type="ORF">PFLCHA0_c23390</name>
</gene>
<accession>A0A2C9EKC8</accession>
<protein>
    <submittedName>
        <fullName evidence="2">Uncharacterized protein</fullName>
    </submittedName>
</protein>
<sequence length="57" mass="6282">MPAKAISRAPSPASGLLHRTHSARIPRRSRLAGESDLWALFASKRAPTQNTRRTHPP</sequence>
<organism evidence="2 3">
    <name type="scientific">Pseudomonas protegens (strain DSM 19095 / LMG 27888 / CFBP 6595 / CHA0)</name>
    <dbReference type="NCBI Taxonomy" id="1124983"/>
    <lineage>
        <taxon>Bacteria</taxon>
        <taxon>Pseudomonadati</taxon>
        <taxon>Pseudomonadota</taxon>
        <taxon>Gammaproteobacteria</taxon>
        <taxon>Pseudomonadales</taxon>
        <taxon>Pseudomonadaceae</taxon>
        <taxon>Pseudomonas</taxon>
    </lineage>
</organism>
<feature type="compositionally biased region" description="Basic residues" evidence="1">
    <location>
        <begin position="18"/>
        <end position="28"/>
    </location>
</feature>
<evidence type="ECO:0000313" key="2">
    <source>
        <dbReference type="EMBL" id="AGL84110.1"/>
    </source>
</evidence>
<dbReference type="EMBL" id="CP003190">
    <property type="protein sequence ID" value="AGL84110.1"/>
    <property type="molecule type" value="Genomic_DNA"/>
</dbReference>
<evidence type="ECO:0000256" key="1">
    <source>
        <dbReference type="SAM" id="MobiDB-lite"/>
    </source>
</evidence>
<dbReference type="HOGENOM" id="CLU_2993320_0_0_6"/>
<evidence type="ECO:0000313" key="3">
    <source>
        <dbReference type="Proteomes" id="UP000013940"/>
    </source>
</evidence>
<dbReference type="KEGG" id="pprc:PFLCHA0_c23390"/>
<name>A0A2C9EKC8_PSEPH</name>
<feature type="region of interest" description="Disordered" evidence="1">
    <location>
        <begin position="1"/>
        <end position="28"/>
    </location>
</feature>
<reference evidence="3" key="1">
    <citation type="journal article" date="2014" name="Genome Announc.">
        <title>Full-genome sequence of the plant growth-promoting bacterium Pseudomonas protegens CHA0.</title>
        <authorList>
            <person name="Jousset A."/>
            <person name="Schuldes J."/>
            <person name="Keel C."/>
            <person name="Maurhofer M."/>
            <person name="Daniel R."/>
            <person name="Scheu S."/>
            <person name="Thuermer A."/>
        </authorList>
    </citation>
    <scope>NUCLEOTIDE SEQUENCE [LARGE SCALE GENOMIC DNA]</scope>
    <source>
        <strain evidence="3">DSM 19095 / LMG 27888 / CFBP 6595 / CHA0</strain>
    </source>
</reference>
<dbReference type="Proteomes" id="UP000013940">
    <property type="component" value="Chromosome"/>
</dbReference>